<comment type="caution">
    <text evidence="1">The sequence shown here is derived from an EMBL/GenBank/DDBJ whole genome shotgun (WGS) entry which is preliminary data.</text>
</comment>
<protein>
    <submittedName>
        <fullName evidence="1">AbrB/MazE/SpoVT family DNA-binding domain-containing protein</fullName>
    </submittedName>
</protein>
<keyword evidence="1" id="KW-0238">DNA-binding</keyword>
<keyword evidence="2" id="KW-1185">Reference proteome</keyword>
<reference evidence="1 2" key="1">
    <citation type="journal article" date="2019" name="Int. J. Syst. Evol. Microbiol.">
        <title>The Global Catalogue of Microorganisms (GCM) 10K type strain sequencing project: providing services to taxonomists for standard genome sequencing and annotation.</title>
        <authorList>
            <consortium name="The Broad Institute Genomics Platform"/>
            <consortium name="The Broad Institute Genome Sequencing Center for Infectious Disease"/>
            <person name="Wu L."/>
            <person name="Ma J."/>
        </authorList>
    </citation>
    <scope>NUCLEOTIDE SEQUENCE [LARGE SCALE GENOMIC DNA]</scope>
    <source>
        <strain evidence="1 2">NBRC 111368</strain>
    </source>
</reference>
<dbReference type="AlphaFoldDB" id="A0ABD5S0N4"/>
<proteinExistence type="predicted"/>
<organism evidence="1 2">
    <name type="scientific">Halobium palmae</name>
    <dbReference type="NCBI Taxonomy" id="1776492"/>
    <lineage>
        <taxon>Archaea</taxon>
        <taxon>Methanobacteriati</taxon>
        <taxon>Methanobacteriota</taxon>
        <taxon>Stenosarchaea group</taxon>
        <taxon>Halobacteria</taxon>
        <taxon>Halobacteriales</taxon>
        <taxon>Haloferacaceae</taxon>
        <taxon>Halobium</taxon>
    </lineage>
</organism>
<feature type="non-terminal residue" evidence="1">
    <location>
        <position position="30"/>
    </location>
</feature>
<dbReference type="EMBL" id="JBHSWU010000396">
    <property type="protein sequence ID" value="MFC6725125.1"/>
    <property type="molecule type" value="Genomic_DNA"/>
</dbReference>
<name>A0ABD5S0N4_9EURY</name>
<evidence type="ECO:0000313" key="1">
    <source>
        <dbReference type="EMBL" id="MFC6725125.1"/>
    </source>
</evidence>
<dbReference type="GO" id="GO:0003677">
    <property type="term" value="F:DNA binding"/>
    <property type="evidence" value="ECO:0007669"/>
    <property type="project" value="UniProtKB-KW"/>
</dbReference>
<sequence length="30" mass="3352">METRKVQLTGSSTFTISLPKEWATEQGIDP</sequence>
<accession>A0ABD5S0N4</accession>
<gene>
    <name evidence="1" type="ORF">ACFQE1_12225</name>
</gene>
<dbReference type="Proteomes" id="UP001596328">
    <property type="component" value="Unassembled WGS sequence"/>
</dbReference>
<evidence type="ECO:0000313" key="2">
    <source>
        <dbReference type="Proteomes" id="UP001596328"/>
    </source>
</evidence>